<reference evidence="3 4" key="1">
    <citation type="submission" date="2018-04" db="EMBL/GenBank/DDBJ databases">
        <authorList>
            <person name="Vogel A."/>
        </authorList>
    </citation>
    <scope>NUCLEOTIDE SEQUENCE [LARGE SCALE GENOMIC DNA]</scope>
</reference>
<feature type="region of interest" description="Disordered" evidence="2">
    <location>
        <begin position="133"/>
        <end position="194"/>
    </location>
</feature>
<evidence type="ECO:0000313" key="3">
    <source>
        <dbReference type="EMBL" id="VFQ60317.1"/>
    </source>
</evidence>
<evidence type="ECO:0000256" key="2">
    <source>
        <dbReference type="SAM" id="MobiDB-lite"/>
    </source>
</evidence>
<feature type="compositionally biased region" description="Basic and acidic residues" evidence="2">
    <location>
        <begin position="185"/>
        <end position="194"/>
    </location>
</feature>
<name>A0A484KAQ7_9ASTE</name>
<organism evidence="3 4">
    <name type="scientific">Cuscuta campestris</name>
    <dbReference type="NCBI Taxonomy" id="132261"/>
    <lineage>
        <taxon>Eukaryota</taxon>
        <taxon>Viridiplantae</taxon>
        <taxon>Streptophyta</taxon>
        <taxon>Embryophyta</taxon>
        <taxon>Tracheophyta</taxon>
        <taxon>Spermatophyta</taxon>
        <taxon>Magnoliopsida</taxon>
        <taxon>eudicotyledons</taxon>
        <taxon>Gunneridae</taxon>
        <taxon>Pentapetalae</taxon>
        <taxon>asterids</taxon>
        <taxon>lamiids</taxon>
        <taxon>Solanales</taxon>
        <taxon>Convolvulaceae</taxon>
        <taxon>Cuscuteae</taxon>
        <taxon>Cuscuta</taxon>
        <taxon>Cuscuta subgen. Grammica</taxon>
        <taxon>Cuscuta sect. Cleistogrammica</taxon>
    </lineage>
</organism>
<proteinExistence type="predicted"/>
<evidence type="ECO:0000313" key="4">
    <source>
        <dbReference type="Proteomes" id="UP000595140"/>
    </source>
</evidence>
<dbReference type="Proteomes" id="UP000595140">
    <property type="component" value="Unassembled WGS sequence"/>
</dbReference>
<gene>
    <name evidence="3" type="ORF">CCAM_LOCUS2093</name>
</gene>
<protein>
    <submittedName>
        <fullName evidence="3">Uncharacterized protein</fullName>
    </submittedName>
</protein>
<evidence type="ECO:0000256" key="1">
    <source>
        <dbReference type="SAM" id="Coils"/>
    </source>
</evidence>
<sequence>MYHLNPLLRPDGPVGEFGRASILDAVPLCMTVAVASSSRAPPSRARKSKATKKKTCNSLPVTVLETDSITNTFCQLLDTDFDEALSLCRGGKLLEECRLKPPHVYTVCTEQNLGKVGILISLERQFELAEAVRGAHPKHGLKGTAPGPIAEESEETDEDEEIEADEESGQPSCSEDEETCNGSNSREKSRCKPRTEAERWRRVADCHPGIPRGPLRPSLARRWFRPGTKGKGRSCWPRRRKSCTSSTCFWRIVPKPNARPCKKETVDGFHKAMQKTVQGFHKEVTAKLGLISDRRSRAEFSLGVNFLASVETELSRLRKLANAEHEQLTTSMAELEDRLRQSEGQRAEMDIELAEAVSLQRSAEAERDRAVADFLQSQPSRKLARTRSVIVASSEIHRGDECLDLEVEVPSARIETVDHLEESFVSTPRFHEESSGLKVEFASVGVLA</sequence>
<feature type="compositionally biased region" description="Acidic residues" evidence="2">
    <location>
        <begin position="151"/>
        <end position="179"/>
    </location>
</feature>
<dbReference type="EMBL" id="OOIL02000115">
    <property type="protein sequence ID" value="VFQ60317.1"/>
    <property type="molecule type" value="Genomic_DNA"/>
</dbReference>
<feature type="coiled-coil region" evidence="1">
    <location>
        <begin position="307"/>
        <end position="352"/>
    </location>
</feature>
<keyword evidence="4" id="KW-1185">Reference proteome</keyword>
<keyword evidence="1" id="KW-0175">Coiled coil</keyword>
<dbReference type="AlphaFoldDB" id="A0A484KAQ7"/>
<accession>A0A484KAQ7</accession>